<evidence type="ECO:0000259" key="3">
    <source>
        <dbReference type="Pfam" id="PF00586"/>
    </source>
</evidence>
<sequence>MFDKTADNRTLQATGERFIKERLIRRLQSSPETTQSLLGGLGHDAGVLNNPLKPDDTLLVNTDRSGVNKAYKLGLAGGECIGDFAISHAVSDILATGGVPFAVSVALLLPGEATIQLVDEIVDGIQQACAHYGVTLTGGDTKKAEALSLVVTALGKAPVDNLLFRNTPQIGDQLVVSGTLGSMLLGSIVYKRGLQVSDNVRQRLDQALIQQRPPFRLGLAMSGARIAHACTDISDGLQAACRNILSGTNLGIELDEAKIPIHCELRDLASTLSLSPLQLSLAGGDWQFLYSIPEKELTALNTLSKHSGTPLTVIGEVTDTHGIWAKTLDGEQKRLRPIEHDSFSDRVEGKSYFEFLSDPRELFE</sequence>
<comment type="caution">
    <text evidence="2">Lacks conserved residue(s) required for the propagation of feature annotation.</text>
</comment>
<dbReference type="AlphaFoldDB" id="A0A7W1WV79"/>
<evidence type="ECO:0000313" key="5">
    <source>
        <dbReference type="EMBL" id="MBA4500860.1"/>
    </source>
</evidence>
<dbReference type="InterPro" id="IPR036676">
    <property type="entry name" value="PurM-like_C_sf"/>
</dbReference>
<dbReference type="Gene3D" id="3.90.650.10">
    <property type="entry name" value="PurM-like C-terminal domain"/>
    <property type="match status" value="1"/>
</dbReference>
<dbReference type="InterPro" id="IPR016188">
    <property type="entry name" value="PurM-like_N"/>
</dbReference>
<evidence type="ECO:0000313" key="6">
    <source>
        <dbReference type="Proteomes" id="UP000538931"/>
    </source>
</evidence>
<dbReference type="PANTHER" id="PTHR30270">
    <property type="entry name" value="THIAMINE-MONOPHOSPHATE KINASE"/>
    <property type="match status" value="1"/>
</dbReference>
<keyword evidence="2" id="KW-0479">Metal-binding</keyword>
<evidence type="ECO:0000256" key="2">
    <source>
        <dbReference type="HAMAP-Rule" id="MF_02128"/>
    </source>
</evidence>
<dbReference type="PANTHER" id="PTHR30270:SF0">
    <property type="entry name" value="THIAMINE-MONOPHOSPHATE KINASE"/>
    <property type="match status" value="1"/>
</dbReference>
<dbReference type="InterPro" id="IPR006283">
    <property type="entry name" value="ThiL-like"/>
</dbReference>
<keyword evidence="2 5" id="KW-0418">Kinase</keyword>
<evidence type="ECO:0000256" key="1">
    <source>
        <dbReference type="ARBA" id="ARBA00022977"/>
    </source>
</evidence>
<feature type="binding site" evidence="2">
    <location>
        <position position="232"/>
    </location>
    <ligand>
        <name>Mg(2+)</name>
        <dbReference type="ChEBI" id="CHEBI:18420"/>
        <label>3</label>
    </ligand>
</feature>
<dbReference type="HAMAP" id="MF_02128">
    <property type="entry name" value="TMP_kinase"/>
    <property type="match status" value="1"/>
</dbReference>
<keyword evidence="2" id="KW-0808">Transferase</keyword>
<gene>
    <name evidence="2" type="primary">thiL</name>
    <name evidence="5" type="ORF">H1S06_00545</name>
</gene>
<dbReference type="InterPro" id="IPR010918">
    <property type="entry name" value="PurM-like_C_dom"/>
</dbReference>
<keyword evidence="2" id="KW-0547">Nucleotide-binding</keyword>
<proteinExistence type="inferred from homology"/>
<feature type="binding site" evidence="2">
    <location>
        <position position="44"/>
    </location>
    <ligand>
        <name>Mg(2+)</name>
        <dbReference type="ChEBI" id="CHEBI:18420"/>
        <label>3</label>
    </ligand>
</feature>
<keyword evidence="2" id="KW-0067">ATP-binding</keyword>
<dbReference type="SUPFAM" id="SSF55326">
    <property type="entry name" value="PurM N-terminal domain-like"/>
    <property type="match status" value="1"/>
</dbReference>
<dbReference type="Gene3D" id="3.30.1330.10">
    <property type="entry name" value="PurM-like, N-terminal domain"/>
    <property type="match status" value="1"/>
</dbReference>
<feature type="binding site" evidence="2">
    <location>
        <position position="140"/>
    </location>
    <ligand>
        <name>Mg(2+)</name>
        <dbReference type="ChEBI" id="CHEBI:18420"/>
        <label>1</label>
    </ligand>
</feature>
<dbReference type="GO" id="GO:0000287">
    <property type="term" value="F:magnesium ion binding"/>
    <property type="evidence" value="ECO:0007669"/>
    <property type="project" value="UniProtKB-UniRule"/>
</dbReference>
<dbReference type="GO" id="GO:0009229">
    <property type="term" value="P:thiamine diphosphate biosynthetic process"/>
    <property type="evidence" value="ECO:0007669"/>
    <property type="project" value="UniProtKB-UniRule"/>
</dbReference>
<feature type="binding site" evidence="2">
    <location>
        <position position="165"/>
    </location>
    <ligand>
        <name>ATP</name>
        <dbReference type="ChEBI" id="CHEBI:30616"/>
    </ligand>
</feature>
<name>A0A7W1WV79_9GAMM</name>
<dbReference type="EMBL" id="JACEMT010000029">
    <property type="protein sequence ID" value="MBA4500860.1"/>
    <property type="molecule type" value="Genomic_DNA"/>
</dbReference>
<reference evidence="5 6" key="1">
    <citation type="submission" date="2020-07" db="EMBL/GenBank/DDBJ databases">
        <title>Bacterium isolated from marien macroalgae.</title>
        <authorList>
            <person name="Zhu K."/>
            <person name="Lu D."/>
            <person name="Du Z."/>
        </authorList>
    </citation>
    <scope>NUCLEOTIDE SEQUENCE [LARGE SCALE GENOMIC DNA]</scope>
    <source>
        <strain evidence="5 6">3-1745</strain>
    </source>
</reference>
<feature type="binding site" evidence="2">
    <location>
        <position position="63"/>
    </location>
    <ligand>
        <name>Mg(2+)</name>
        <dbReference type="ChEBI" id="CHEBI:18420"/>
        <label>2</label>
    </ligand>
</feature>
<dbReference type="GO" id="GO:0005524">
    <property type="term" value="F:ATP binding"/>
    <property type="evidence" value="ECO:0007669"/>
    <property type="project" value="UniProtKB-UniRule"/>
</dbReference>
<comment type="similarity">
    <text evidence="2">Belongs to the thiamine-monophosphate kinase family.</text>
</comment>
<feature type="binding site" evidence="2">
    <location>
        <position position="92"/>
    </location>
    <ligand>
        <name>Mg(2+)</name>
        <dbReference type="ChEBI" id="CHEBI:18420"/>
        <label>3</label>
    </ligand>
</feature>
<dbReference type="UniPathway" id="UPA00060">
    <property type="reaction ID" value="UER00142"/>
</dbReference>
<dbReference type="SUPFAM" id="SSF56042">
    <property type="entry name" value="PurM C-terminal domain-like"/>
    <property type="match status" value="1"/>
</dbReference>
<feature type="binding site" evidence="2">
    <location>
        <position position="44"/>
    </location>
    <ligand>
        <name>Mg(2+)</name>
        <dbReference type="ChEBI" id="CHEBI:18420"/>
        <label>4</label>
    </ligand>
</feature>
<dbReference type="PIRSF" id="PIRSF005303">
    <property type="entry name" value="Thiam_monoph_kin"/>
    <property type="match status" value="1"/>
</dbReference>
<feature type="binding site" evidence="2">
    <location>
        <position position="92"/>
    </location>
    <ligand>
        <name>Mg(2+)</name>
        <dbReference type="ChEBI" id="CHEBI:18420"/>
        <label>2</label>
    </ligand>
</feature>
<comment type="function">
    <text evidence="2">Catalyzes the ATP-dependent phosphorylation of thiamine-monophosphate (TMP) to form thiamine-pyrophosphate (TPP), the active form of vitamin B1.</text>
</comment>
<organism evidence="5 6">
    <name type="scientific">Marinobacterium marinum</name>
    <dbReference type="NCBI Taxonomy" id="2756129"/>
    <lineage>
        <taxon>Bacteria</taxon>
        <taxon>Pseudomonadati</taxon>
        <taxon>Pseudomonadota</taxon>
        <taxon>Gammaproteobacteria</taxon>
        <taxon>Oceanospirillales</taxon>
        <taxon>Oceanospirillaceae</taxon>
        <taxon>Marinobacterium</taxon>
    </lineage>
</organism>
<accession>A0A7W1WV79</accession>
<dbReference type="CDD" id="cd02194">
    <property type="entry name" value="ThiL"/>
    <property type="match status" value="1"/>
</dbReference>
<feature type="binding site" evidence="2">
    <location>
        <position position="62"/>
    </location>
    <ligand>
        <name>Mg(2+)</name>
        <dbReference type="ChEBI" id="CHEBI:18420"/>
        <label>1</label>
    </ligand>
</feature>
<dbReference type="Proteomes" id="UP000538931">
    <property type="component" value="Unassembled WGS sequence"/>
</dbReference>
<dbReference type="RefSeq" id="WP_181736334.1">
    <property type="nucleotide sequence ID" value="NZ_JACEMT010000029.1"/>
</dbReference>
<feature type="binding site" evidence="2">
    <location>
        <position position="92"/>
    </location>
    <ligand>
        <name>Mg(2+)</name>
        <dbReference type="ChEBI" id="CHEBI:18420"/>
        <label>4</label>
    </ligand>
</feature>
<comment type="catalytic activity">
    <reaction evidence="2">
        <text>thiamine phosphate + ATP = thiamine diphosphate + ADP</text>
        <dbReference type="Rhea" id="RHEA:15913"/>
        <dbReference type="ChEBI" id="CHEBI:30616"/>
        <dbReference type="ChEBI" id="CHEBI:37575"/>
        <dbReference type="ChEBI" id="CHEBI:58937"/>
        <dbReference type="ChEBI" id="CHEBI:456216"/>
        <dbReference type="EC" id="2.7.4.16"/>
    </reaction>
</comment>
<feature type="binding site" evidence="2">
    <location>
        <begin position="139"/>
        <end position="140"/>
    </location>
    <ligand>
        <name>ATP</name>
        <dbReference type="ChEBI" id="CHEBI:30616"/>
    </ligand>
</feature>
<feature type="binding site" evidence="2">
    <location>
        <position position="235"/>
    </location>
    <ligand>
        <name>Mg(2+)</name>
        <dbReference type="ChEBI" id="CHEBI:18420"/>
        <label>5</label>
    </ligand>
</feature>
<dbReference type="Pfam" id="PF00586">
    <property type="entry name" value="AIRS"/>
    <property type="match status" value="1"/>
</dbReference>
<comment type="pathway">
    <text evidence="2">Cofactor biosynthesis; thiamine diphosphate biosynthesis; thiamine diphosphate from thiamine phosphate: step 1/1.</text>
</comment>
<feature type="binding site" evidence="2">
    <location>
        <position position="234"/>
    </location>
    <ligand>
        <name>ATP</name>
        <dbReference type="ChEBI" id="CHEBI:30616"/>
    </ligand>
</feature>
<keyword evidence="6" id="KW-1185">Reference proteome</keyword>
<protein>
    <recommendedName>
        <fullName evidence="2">Thiamine-monophosphate kinase</fullName>
        <shortName evidence="2">TMP kinase</shortName>
        <shortName evidence="2">Thiamine-phosphate kinase</shortName>
        <ecNumber evidence="2">2.7.4.16</ecNumber>
    </recommendedName>
</protein>
<dbReference type="Pfam" id="PF02769">
    <property type="entry name" value="AIRS_C"/>
    <property type="match status" value="1"/>
</dbReference>
<feature type="domain" description="PurM-like C-terminal" evidence="4">
    <location>
        <begin position="170"/>
        <end position="321"/>
    </location>
</feature>
<dbReference type="EC" id="2.7.4.16" evidence="2"/>
<comment type="miscellaneous">
    <text evidence="2">Reaction mechanism of ThiL seems to utilize a direct, inline transfer of the gamma-phosphate of ATP to TMP rather than a phosphorylated enzyme intermediate.</text>
</comment>
<feature type="domain" description="PurM-like N-terminal" evidence="3">
    <location>
        <begin position="42"/>
        <end position="156"/>
    </location>
</feature>
<dbReference type="GO" id="GO:0009228">
    <property type="term" value="P:thiamine biosynthetic process"/>
    <property type="evidence" value="ECO:0007669"/>
    <property type="project" value="UniProtKB-KW"/>
</dbReference>
<comment type="caution">
    <text evidence="5">The sequence shown here is derived from an EMBL/GenBank/DDBJ whole genome shotgun (WGS) entry which is preliminary data.</text>
</comment>
<evidence type="ECO:0000259" key="4">
    <source>
        <dbReference type="Pfam" id="PF02769"/>
    </source>
</evidence>
<dbReference type="GO" id="GO:0009030">
    <property type="term" value="F:thiamine-phosphate kinase activity"/>
    <property type="evidence" value="ECO:0007669"/>
    <property type="project" value="UniProtKB-UniRule"/>
</dbReference>
<dbReference type="InterPro" id="IPR036921">
    <property type="entry name" value="PurM-like_N_sf"/>
</dbReference>
<keyword evidence="1 2" id="KW-0784">Thiamine biosynthesis</keyword>
<feature type="binding site" evidence="2">
    <location>
        <position position="63"/>
    </location>
    <ligand>
        <name>Mg(2+)</name>
        <dbReference type="ChEBI" id="CHEBI:18420"/>
        <label>1</label>
    </ligand>
</feature>
<keyword evidence="2" id="KW-0460">Magnesium</keyword>